<dbReference type="Gene3D" id="1.20.1250.20">
    <property type="entry name" value="MFS general substrate transporter like domains"/>
    <property type="match status" value="1"/>
</dbReference>
<feature type="transmembrane region" description="Helical" evidence="8">
    <location>
        <begin position="456"/>
        <end position="476"/>
    </location>
</feature>
<gene>
    <name evidence="10" type="ORF">CY0110_08676</name>
</gene>
<keyword evidence="6 8" id="KW-0472">Membrane</keyword>
<dbReference type="InterPro" id="IPR036259">
    <property type="entry name" value="MFS_trans_sf"/>
</dbReference>
<feature type="transmembrane region" description="Helical" evidence="8">
    <location>
        <begin position="392"/>
        <end position="410"/>
    </location>
</feature>
<keyword evidence="2" id="KW-0813">Transport</keyword>
<dbReference type="Pfam" id="PF07690">
    <property type="entry name" value="MFS_1"/>
    <property type="match status" value="1"/>
</dbReference>
<dbReference type="SUPFAM" id="SSF103473">
    <property type="entry name" value="MFS general substrate transporter"/>
    <property type="match status" value="1"/>
</dbReference>
<dbReference type="PROSITE" id="PS50850">
    <property type="entry name" value="MFS"/>
    <property type="match status" value="1"/>
</dbReference>
<evidence type="ECO:0000256" key="8">
    <source>
        <dbReference type="SAM" id="Phobius"/>
    </source>
</evidence>
<feature type="transmembrane region" description="Helical" evidence="8">
    <location>
        <begin position="118"/>
        <end position="141"/>
    </location>
</feature>
<evidence type="ECO:0000256" key="2">
    <source>
        <dbReference type="ARBA" id="ARBA00022448"/>
    </source>
</evidence>
<dbReference type="InterPro" id="IPR020846">
    <property type="entry name" value="MFS_dom"/>
</dbReference>
<dbReference type="AlphaFoldDB" id="A3IWR7"/>
<dbReference type="RefSeq" id="WP_008277824.1">
    <property type="nucleotide sequence ID" value="NZ_AAXW01000055.1"/>
</dbReference>
<name>A3IWR7_9CHRO</name>
<feature type="transmembrane region" description="Helical" evidence="8">
    <location>
        <begin position="87"/>
        <end position="111"/>
    </location>
</feature>
<reference evidence="10 11" key="1">
    <citation type="submission" date="2007-03" db="EMBL/GenBank/DDBJ databases">
        <authorList>
            <person name="Stal L."/>
            <person name="Ferriera S."/>
            <person name="Johnson J."/>
            <person name="Kravitz S."/>
            <person name="Beeson K."/>
            <person name="Sutton G."/>
            <person name="Rogers Y.-H."/>
            <person name="Friedman R."/>
            <person name="Frazier M."/>
            <person name="Venter J.C."/>
        </authorList>
    </citation>
    <scope>NUCLEOTIDE SEQUENCE [LARGE SCALE GENOMIC DNA]</scope>
    <source>
        <strain evidence="10 11">CCY0110</strain>
    </source>
</reference>
<evidence type="ECO:0000256" key="3">
    <source>
        <dbReference type="ARBA" id="ARBA00022475"/>
    </source>
</evidence>
<keyword evidence="4 8" id="KW-0812">Transmembrane</keyword>
<accession>A3IWR7</accession>
<feature type="transmembrane region" description="Helical" evidence="8">
    <location>
        <begin position="431"/>
        <end position="450"/>
    </location>
</feature>
<evidence type="ECO:0000256" key="6">
    <source>
        <dbReference type="ARBA" id="ARBA00023136"/>
    </source>
</evidence>
<feature type="transmembrane region" description="Helical" evidence="8">
    <location>
        <begin position="168"/>
        <end position="192"/>
    </location>
</feature>
<evidence type="ECO:0000256" key="7">
    <source>
        <dbReference type="SAM" id="MobiDB-lite"/>
    </source>
</evidence>
<keyword evidence="11" id="KW-1185">Reference proteome</keyword>
<dbReference type="OrthoDB" id="9775268at2"/>
<evidence type="ECO:0000256" key="4">
    <source>
        <dbReference type="ARBA" id="ARBA00022692"/>
    </source>
</evidence>
<feature type="transmembrane region" description="Helical" evidence="8">
    <location>
        <begin position="369"/>
        <end position="386"/>
    </location>
</feature>
<comment type="caution">
    <text evidence="10">The sequence shown here is derived from an EMBL/GenBank/DDBJ whole genome shotgun (WGS) entry which is preliminary data.</text>
</comment>
<feature type="transmembrane region" description="Helical" evidence="8">
    <location>
        <begin position="253"/>
        <end position="270"/>
    </location>
</feature>
<keyword evidence="3" id="KW-1003">Cell membrane</keyword>
<organism evidence="10 11">
    <name type="scientific">Crocosphaera chwakensis CCY0110</name>
    <dbReference type="NCBI Taxonomy" id="391612"/>
    <lineage>
        <taxon>Bacteria</taxon>
        <taxon>Bacillati</taxon>
        <taxon>Cyanobacteriota</taxon>
        <taxon>Cyanophyceae</taxon>
        <taxon>Oscillatoriophycideae</taxon>
        <taxon>Chroococcales</taxon>
        <taxon>Aphanothecaceae</taxon>
        <taxon>Crocosphaera</taxon>
        <taxon>Crocosphaera chwakensis</taxon>
    </lineage>
</organism>
<feature type="transmembrane region" description="Helical" evidence="8">
    <location>
        <begin position="339"/>
        <end position="357"/>
    </location>
</feature>
<dbReference type="eggNOG" id="COG2814">
    <property type="taxonomic scope" value="Bacteria"/>
</dbReference>
<dbReference type="InterPro" id="IPR011701">
    <property type="entry name" value="MFS"/>
</dbReference>
<dbReference type="PANTHER" id="PTHR43266">
    <property type="entry name" value="MACROLIDE-EFFLUX PROTEIN"/>
    <property type="match status" value="1"/>
</dbReference>
<feature type="transmembrane region" description="Helical" evidence="8">
    <location>
        <begin position="50"/>
        <end position="75"/>
    </location>
</feature>
<sequence>MTVSDSETTPTTINETLDIANPDESMAHSNSSKRSPRQGFAPVLENPRFLILWIGQVFSQLADKVYLVLMIAFIAGHFQGENQPISGWVSAIMIAFTIPAVFFGSLAGVYVDRWPKKGILVISNLIRAVFVFIIPPLLWLLQGDNLTLNLSWLPHWLRSWQDQTQEAFLLPLGFLMLLMLTLVDSTITQFFAPAEQATIPLVVKRRHLLSANSLFTTTMMAMTIVGFAIGEPLLEVASHLAENLGFSWEEGKAFVVGLSYLIAGLLLLLLKTGEKREHYEKEQPHVLEDIKDGIRYLGSNHRVRNALIQLVILFCIFAALSVLAVRMAETIPGMKAEQFGFLLATGGLGMGCGAAILGGWGQQFRNNQLGLWGSIGMAVSLVGLSLSTTSLWLTLLMTTFLGLFAAFVGVPMQTTIQAETPVDMRGKVFGLQNNAVNIALSLPLALAGIAETVFGLQPVLLSLGVMAISGGILTWLMGMKE</sequence>
<evidence type="ECO:0000256" key="5">
    <source>
        <dbReference type="ARBA" id="ARBA00022989"/>
    </source>
</evidence>
<evidence type="ECO:0000259" key="9">
    <source>
        <dbReference type="PROSITE" id="PS50850"/>
    </source>
</evidence>
<keyword evidence="5 8" id="KW-1133">Transmembrane helix</keyword>
<dbReference type="Proteomes" id="UP000003781">
    <property type="component" value="Unassembled WGS sequence"/>
</dbReference>
<dbReference type="EMBL" id="AAXW01000055">
    <property type="protein sequence ID" value="EAZ89072.1"/>
    <property type="molecule type" value="Genomic_DNA"/>
</dbReference>
<dbReference type="GO" id="GO:0022857">
    <property type="term" value="F:transmembrane transporter activity"/>
    <property type="evidence" value="ECO:0007669"/>
    <property type="project" value="InterPro"/>
</dbReference>
<protein>
    <recommendedName>
        <fullName evidence="9">Major facilitator superfamily (MFS) profile domain-containing protein</fullName>
    </recommendedName>
</protein>
<feature type="transmembrane region" description="Helical" evidence="8">
    <location>
        <begin position="213"/>
        <end position="233"/>
    </location>
</feature>
<evidence type="ECO:0000256" key="1">
    <source>
        <dbReference type="ARBA" id="ARBA00004651"/>
    </source>
</evidence>
<dbReference type="GO" id="GO:0005886">
    <property type="term" value="C:plasma membrane"/>
    <property type="evidence" value="ECO:0007669"/>
    <property type="project" value="UniProtKB-SubCell"/>
</dbReference>
<evidence type="ECO:0000313" key="10">
    <source>
        <dbReference type="EMBL" id="EAZ89072.1"/>
    </source>
</evidence>
<feature type="domain" description="Major facilitator superfamily (MFS) profile" evidence="9">
    <location>
        <begin position="252"/>
        <end position="481"/>
    </location>
</feature>
<feature type="region of interest" description="Disordered" evidence="7">
    <location>
        <begin position="1"/>
        <end position="38"/>
    </location>
</feature>
<evidence type="ECO:0000313" key="11">
    <source>
        <dbReference type="Proteomes" id="UP000003781"/>
    </source>
</evidence>
<dbReference type="CDD" id="cd06173">
    <property type="entry name" value="MFS_MefA_like"/>
    <property type="match status" value="1"/>
</dbReference>
<comment type="subcellular location">
    <subcellularLocation>
        <location evidence="1">Cell membrane</location>
        <topology evidence="1">Multi-pass membrane protein</topology>
    </subcellularLocation>
</comment>
<feature type="compositionally biased region" description="Polar residues" evidence="7">
    <location>
        <begin position="1"/>
        <end position="15"/>
    </location>
</feature>
<dbReference type="PANTHER" id="PTHR43266:SF2">
    <property type="entry name" value="MAJOR FACILITATOR SUPERFAMILY (MFS) PROFILE DOMAIN-CONTAINING PROTEIN"/>
    <property type="match status" value="1"/>
</dbReference>
<feature type="transmembrane region" description="Helical" evidence="8">
    <location>
        <begin position="306"/>
        <end position="327"/>
    </location>
</feature>
<proteinExistence type="predicted"/>